<evidence type="ECO:0000259" key="3">
    <source>
        <dbReference type="Pfam" id="PF05175"/>
    </source>
</evidence>
<evidence type="ECO:0000313" key="5">
    <source>
        <dbReference type="Proteomes" id="UP000562124"/>
    </source>
</evidence>
<evidence type="ECO:0000256" key="1">
    <source>
        <dbReference type="ARBA" id="ARBA00022603"/>
    </source>
</evidence>
<keyword evidence="5" id="KW-1185">Reference proteome</keyword>
<organism evidence="4 5">
    <name type="scientific">Cellulomonas fimi</name>
    <dbReference type="NCBI Taxonomy" id="1708"/>
    <lineage>
        <taxon>Bacteria</taxon>
        <taxon>Bacillati</taxon>
        <taxon>Actinomycetota</taxon>
        <taxon>Actinomycetes</taxon>
        <taxon>Micrococcales</taxon>
        <taxon>Cellulomonadaceae</taxon>
        <taxon>Cellulomonas</taxon>
    </lineage>
</organism>
<dbReference type="Pfam" id="PF05175">
    <property type="entry name" value="MTS"/>
    <property type="match status" value="1"/>
</dbReference>
<evidence type="ECO:0000313" key="4">
    <source>
        <dbReference type="EMBL" id="NMR19511.1"/>
    </source>
</evidence>
<keyword evidence="2 4" id="KW-0808">Transferase</keyword>
<feature type="domain" description="Methyltransferase small" evidence="3">
    <location>
        <begin position="28"/>
        <end position="196"/>
    </location>
</feature>
<dbReference type="SUPFAM" id="SSF53335">
    <property type="entry name" value="S-adenosyl-L-methionine-dependent methyltransferases"/>
    <property type="match status" value="1"/>
</dbReference>
<dbReference type="EMBL" id="JABCJJ010000005">
    <property type="protein sequence ID" value="NMR19511.1"/>
    <property type="molecule type" value="Genomic_DNA"/>
</dbReference>
<dbReference type="InterPro" id="IPR029063">
    <property type="entry name" value="SAM-dependent_MTases_sf"/>
</dbReference>
<reference evidence="4 5" key="1">
    <citation type="submission" date="2020-04" db="EMBL/GenBank/DDBJ databases">
        <title>Sequencing and Assembly of C. fimi.</title>
        <authorList>
            <person name="Ramsey A.R."/>
        </authorList>
    </citation>
    <scope>NUCLEOTIDE SEQUENCE [LARGE SCALE GENOMIC DNA]</scope>
    <source>
        <strain evidence="4 5">SB</strain>
    </source>
</reference>
<comment type="caution">
    <text evidence="4">The sequence shown here is derived from an EMBL/GenBank/DDBJ whole genome shotgun (WGS) entry which is preliminary data.</text>
</comment>
<evidence type="ECO:0000256" key="2">
    <source>
        <dbReference type="ARBA" id="ARBA00022679"/>
    </source>
</evidence>
<dbReference type="GO" id="GO:0008757">
    <property type="term" value="F:S-adenosylmethionine-dependent methyltransferase activity"/>
    <property type="evidence" value="ECO:0007669"/>
    <property type="project" value="InterPro"/>
</dbReference>
<dbReference type="AlphaFoldDB" id="A0A7Y0LWI5"/>
<name>A0A7Y0LWI5_CELFI</name>
<dbReference type="CDD" id="cd02440">
    <property type="entry name" value="AdoMet_MTases"/>
    <property type="match status" value="1"/>
</dbReference>
<dbReference type="PANTHER" id="PTHR47816:SF4">
    <property type="entry name" value="RIBOSOMAL RNA SMALL SUBUNIT METHYLTRANSFERASE C"/>
    <property type="match status" value="1"/>
</dbReference>
<sequence length="205" mass="21970">MDDHYFTARPASADERRTITVRLAGRDLELETAGGVFSPARLDLGTEVLLRSAPAPPQEGDLLDLGCGWGPVALTLALESPRARVWAVDVNERALDLVRRNAARLGIDTVRAVTPDEVPDDVALAALWSNPPIRVGKAALHGMLVHWLPRLAPGAEAHLVVQRNLGADSLHRWLAERLGPAATVTRSASAKGFRVLRVTAGARPG</sequence>
<dbReference type="Proteomes" id="UP000562124">
    <property type="component" value="Unassembled WGS sequence"/>
</dbReference>
<dbReference type="Gene3D" id="3.40.50.150">
    <property type="entry name" value="Vaccinia Virus protein VP39"/>
    <property type="match status" value="1"/>
</dbReference>
<gene>
    <name evidence="4" type="ORF">HIR71_04620</name>
</gene>
<dbReference type="GO" id="GO:0032259">
    <property type="term" value="P:methylation"/>
    <property type="evidence" value="ECO:0007669"/>
    <property type="project" value="UniProtKB-KW"/>
</dbReference>
<dbReference type="PANTHER" id="PTHR47816">
    <property type="entry name" value="RIBOSOMAL RNA SMALL SUBUNIT METHYLTRANSFERASE C"/>
    <property type="match status" value="1"/>
</dbReference>
<dbReference type="InterPro" id="IPR046977">
    <property type="entry name" value="RsmC/RlmG"/>
</dbReference>
<dbReference type="InterPro" id="IPR007848">
    <property type="entry name" value="Small_mtfrase_dom"/>
</dbReference>
<accession>A0A7Y0LWI5</accession>
<protein>
    <submittedName>
        <fullName evidence="4">Methyltransferase</fullName>
    </submittedName>
</protein>
<proteinExistence type="predicted"/>
<keyword evidence="1 4" id="KW-0489">Methyltransferase</keyword>